<comment type="caution">
    <text evidence="2">The sequence shown here is derived from an EMBL/GenBank/DDBJ whole genome shotgun (WGS) entry which is preliminary data.</text>
</comment>
<sequence length="148" mass="15733">MTTRSQTLLGRKTLDEARPIGAAILSGVAFIISIATTVACVIDVRDIARPDVSIIYAVLIGFIIAIGLTAAQILTSDVTTIGYLIALAPDAIMTALQLREWLLTPLFNAIMPGSSGVAISWLVGLVVGIISAYIPERLIFGKRKLIKV</sequence>
<protein>
    <submittedName>
        <fullName evidence="2">Uncharacterized protein</fullName>
    </submittedName>
</protein>
<keyword evidence="1" id="KW-0472">Membrane</keyword>
<evidence type="ECO:0000313" key="3">
    <source>
        <dbReference type="Proteomes" id="UP000050277"/>
    </source>
</evidence>
<feature type="transmembrane region" description="Helical" evidence="1">
    <location>
        <begin position="110"/>
        <end position="134"/>
    </location>
</feature>
<feature type="transmembrane region" description="Helical" evidence="1">
    <location>
        <begin position="80"/>
        <end position="98"/>
    </location>
</feature>
<proteinExistence type="predicted"/>
<keyword evidence="1" id="KW-1133">Transmembrane helix</keyword>
<feature type="transmembrane region" description="Helical" evidence="1">
    <location>
        <begin position="54"/>
        <end position="74"/>
    </location>
</feature>
<reference evidence="2 3" key="1">
    <citation type="submission" date="2015-07" db="EMBL/GenBank/DDBJ databases">
        <title>Whole genome sequence of Herpetosiphon geysericola DSM 7119.</title>
        <authorList>
            <person name="Hemp J."/>
            <person name="Ward L.M."/>
            <person name="Pace L.A."/>
            <person name="Fischer W.W."/>
        </authorList>
    </citation>
    <scope>NUCLEOTIDE SEQUENCE [LARGE SCALE GENOMIC DNA]</scope>
    <source>
        <strain evidence="2 3">DSM 7119</strain>
    </source>
</reference>
<evidence type="ECO:0000256" key="1">
    <source>
        <dbReference type="SAM" id="Phobius"/>
    </source>
</evidence>
<dbReference type="RefSeq" id="WP_054534034.1">
    <property type="nucleotide sequence ID" value="NZ_LGKP01000014.1"/>
</dbReference>
<organism evidence="2 3">
    <name type="scientific">Herpetosiphon geysericola</name>
    <dbReference type="NCBI Taxonomy" id="70996"/>
    <lineage>
        <taxon>Bacteria</taxon>
        <taxon>Bacillati</taxon>
        <taxon>Chloroflexota</taxon>
        <taxon>Chloroflexia</taxon>
        <taxon>Herpetosiphonales</taxon>
        <taxon>Herpetosiphonaceae</taxon>
        <taxon>Herpetosiphon</taxon>
    </lineage>
</organism>
<feature type="transmembrane region" description="Helical" evidence="1">
    <location>
        <begin position="20"/>
        <end position="42"/>
    </location>
</feature>
<gene>
    <name evidence="2" type="ORF">SE18_08605</name>
</gene>
<name>A0A0P6YHR3_9CHLR</name>
<evidence type="ECO:0000313" key="2">
    <source>
        <dbReference type="EMBL" id="KPL90003.1"/>
    </source>
</evidence>
<dbReference type="Proteomes" id="UP000050277">
    <property type="component" value="Unassembled WGS sequence"/>
</dbReference>
<keyword evidence="3" id="KW-1185">Reference proteome</keyword>
<accession>A0A0P6YHR3</accession>
<dbReference type="EMBL" id="LGKP01000014">
    <property type="protein sequence ID" value="KPL90003.1"/>
    <property type="molecule type" value="Genomic_DNA"/>
</dbReference>
<keyword evidence="1" id="KW-0812">Transmembrane</keyword>
<dbReference type="STRING" id="70996.SE18_08605"/>
<dbReference type="AlphaFoldDB" id="A0A0P6YHR3"/>